<dbReference type="Pfam" id="PF01895">
    <property type="entry name" value="PhoU"/>
    <property type="match status" value="2"/>
</dbReference>
<keyword evidence="4 8" id="KW-0813">Transport</keyword>
<dbReference type="RefSeq" id="WP_147849949.1">
    <property type="nucleotide sequence ID" value="NZ_VDUZ01000034.1"/>
</dbReference>
<evidence type="ECO:0000256" key="2">
    <source>
        <dbReference type="ARBA" id="ARBA00008107"/>
    </source>
</evidence>
<sequence>MPAEHMVRRFDDELEKLDATISEMGGLAESQLAMALAALREHNSETAEKVMKADNRVDELDRAVQNQVIRMLALRQPMANDLRLIVTSIKIASALERIADYAKNVAKRSLQIQPLTTPSPALSGVDRLGRLVQALLKDVLDALASKDIERARAVWTRDADIDDVYHGLVRELLTYMMEDARTISACTQLMFMAKNIERIGDHATNIAELLLFRWTGEEVVEERPRGTS</sequence>
<dbReference type="GO" id="GO:0005737">
    <property type="term" value="C:cytoplasm"/>
    <property type="evidence" value="ECO:0007669"/>
    <property type="project" value="UniProtKB-SubCell"/>
</dbReference>
<evidence type="ECO:0000256" key="8">
    <source>
        <dbReference type="PIRNR" id="PIRNR003107"/>
    </source>
</evidence>
<dbReference type="InterPro" id="IPR026022">
    <property type="entry name" value="PhoU_dom"/>
</dbReference>
<evidence type="ECO:0000313" key="10">
    <source>
        <dbReference type="EMBL" id="TXL72358.1"/>
    </source>
</evidence>
<dbReference type="GO" id="GO:0006817">
    <property type="term" value="P:phosphate ion transport"/>
    <property type="evidence" value="ECO:0007669"/>
    <property type="project" value="UniProtKB-KW"/>
</dbReference>
<comment type="similarity">
    <text evidence="2 8">Belongs to the PhoU family.</text>
</comment>
<dbReference type="InterPro" id="IPR038078">
    <property type="entry name" value="PhoU-like_sf"/>
</dbReference>
<dbReference type="GO" id="GO:0030643">
    <property type="term" value="P:intracellular phosphate ion homeostasis"/>
    <property type="evidence" value="ECO:0007669"/>
    <property type="project" value="InterPro"/>
</dbReference>
<keyword evidence="5 8" id="KW-0963">Cytoplasm</keyword>
<evidence type="ECO:0000256" key="3">
    <source>
        <dbReference type="ARBA" id="ARBA00011738"/>
    </source>
</evidence>
<proteinExistence type="inferred from homology"/>
<dbReference type="InterPro" id="IPR028366">
    <property type="entry name" value="PhoU"/>
</dbReference>
<dbReference type="OrthoDB" id="9814256at2"/>
<evidence type="ECO:0000256" key="4">
    <source>
        <dbReference type="ARBA" id="ARBA00022448"/>
    </source>
</evidence>
<keyword evidence="11" id="KW-1185">Reference proteome</keyword>
<gene>
    <name evidence="10" type="primary">phoU</name>
    <name evidence="10" type="ORF">FHP25_26215</name>
</gene>
<protein>
    <recommendedName>
        <fullName evidence="8">Phosphate-specific transport system accessory protein PhoU</fullName>
    </recommendedName>
</protein>
<dbReference type="Proteomes" id="UP000321638">
    <property type="component" value="Unassembled WGS sequence"/>
</dbReference>
<feature type="domain" description="PhoU" evidence="9">
    <location>
        <begin position="21"/>
        <end position="108"/>
    </location>
</feature>
<name>A0A5C8PFG8_9HYPH</name>
<dbReference type="FunFam" id="1.20.58.220:FF:000004">
    <property type="entry name" value="Phosphate-specific transport system accessory protein PhoU"/>
    <property type="match status" value="1"/>
</dbReference>
<evidence type="ECO:0000256" key="7">
    <source>
        <dbReference type="ARBA" id="ARBA00056181"/>
    </source>
</evidence>
<comment type="subunit">
    <text evidence="3 8">Homodimer.</text>
</comment>
<evidence type="ECO:0000313" key="11">
    <source>
        <dbReference type="Proteomes" id="UP000321638"/>
    </source>
</evidence>
<dbReference type="EMBL" id="VDUZ01000034">
    <property type="protein sequence ID" value="TXL72358.1"/>
    <property type="molecule type" value="Genomic_DNA"/>
</dbReference>
<dbReference type="PIRSF" id="PIRSF003107">
    <property type="entry name" value="PhoU"/>
    <property type="match status" value="1"/>
</dbReference>
<dbReference type="PANTHER" id="PTHR42930:SF3">
    <property type="entry name" value="PHOSPHATE-SPECIFIC TRANSPORT SYSTEM ACCESSORY PROTEIN PHOU"/>
    <property type="match status" value="1"/>
</dbReference>
<comment type="subcellular location">
    <subcellularLocation>
        <location evidence="1 8">Cytoplasm</location>
    </subcellularLocation>
</comment>
<evidence type="ECO:0000256" key="6">
    <source>
        <dbReference type="ARBA" id="ARBA00022592"/>
    </source>
</evidence>
<dbReference type="Gene3D" id="1.20.58.220">
    <property type="entry name" value="Phosphate transport system protein phou homolog 2, domain 2"/>
    <property type="match status" value="1"/>
</dbReference>
<dbReference type="PANTHER" id="PTHR42930">
    <property type="entry name" value="PHOSPHATE-SPECIFIC TRANSPORT SYSTEM ACCESSORY PROTEIN PHOU"/>
    <property type="match status" value="1"/>
</dbReference>
<organism evidence="10 11">
    <name type="scientific">Vineibacter terrae</name>
    <dbReference type="NCBI Taxonomy" id="2586908"/>
    <lineage>
        <taxon>Bacteria</taxon>
        <taxon>Pseudomonadati</taxon>
        <taxon>Pseudomonadota</taxon>
        <taxon>Alphaproteobacteria</taxon>
        <taxon>Hyphomicrobiales</taxon>
        <taxon>Vineibacter</taxon>
    </lineage>
</organism>
<dbReference type="AlphaFoldDB" id="A0A5C8PFG8"/>
<accession>A0A5C8PFG8</accession>
<evidence type="ECO:0000259" key="9">
    <source>
        <dbReference type="Pfam" id="PF01895"/>
    </source>
</evidence>
<evidence type="ECO:0000256" key="1">
    <source>
        <dbReference type="ARBA" id="ARBA00004496"/>
    </source>
</evidence>
<keyword evidence="6 8" id="KW-0592">Phosphate transport</keyword>
<reference evidence="10 11" key="1">
    <citation type="submission" date="2019-06" db="EMBL/GenBank/DDBJ databases">
        <title>New taxonomy in bacterial strain CC-CFT640, isolated from vineyard.</title>
        <authorList>
            <person name="Lin S.-Y."/>
            <person name="Tsai C.-F."/>
            <person name="Young C.-C."/>
        </authorList>
    </citation>
    <scope>NUCLEOTIDE SEQUENCE [LARGE SCALE GENOMIC DNA]</scope>
    <source>
        <strain evidence="10 11">CC-CFT640</strain>
    </source>
</reference>
<dbReference type="SUPFAM" id="SSF109755">
    <property type="entry name" value="PhoU-like"/>
    <property type="match status" value="1"/>
</dbReference>
<comment type="function">
    <text evidence="7 8">Plays a role in the regulation of phosphate uptake.</text>
</comment>
<comment type="caution">
    <text evidence="10">The sequence shown here is derived from an EMBL/GenBank/DDBJ whole genome shotgun (WGS) entry which is preliminary data.</text>
</comment>
<feature type="domain" description="PhoU" evidence="9">
    <location>
        <begin position="126"/>
        <end position="209"/>
    </location>
</feature>
<evidence type="ECO:0000256" key="5">
    <source>
        <dbReference type="ARBA" id="ARBA00022490"/>
    </source>
</evidence>
<dbReference type="NCBIfam" id="TIGR02135">
    <property type="entry name" value="phoU_full"/>
    <property type="match status" value="1"/>
</dbReference>
<dbReference type="GO" id="GO:0045936">
    <property type="term" value="P:negative regulation of phosphate metabolic process"/>
    <property type="evidence" value="ECO:0007669"/>
    <property type="project" value="InterPro"/>
</dbReference>